<dbReference type="GO" id="GO:0043565">
    <property type="term" value="F:sequence-specific DNA binding"/>
    <property type="evidence" value="ECO:0007669"/>
    <property type="project" value="InterPro"/>
</dbReference>
<dbReference type="InterPro" id="IPR002514">
    <property type="entry name" value="Transposase_8"/>
</dbReference>
<dbReference type="InterPro" id="IPR010921">
    <property type="entry name" value="Trp_repressor/repl_initiator"/>
</dbReference>
<dbReference type="EMBL" id="BRYA01000622">
    <property type="protein sequence ID" value="GMI26057.1"/>
    <property type="molecule type" value="Genomic_DNA"/>
</dbReference>
<dbReference type="Pfam" id="PF01527">
    <property type="entry name" value="HTH_Tnp_1"/>
    <property type="match status" value="1"/>
</dbReference>
<accession>A0A9W7L3K0</accession>
<dbReference type="Proteomes" id="UP001165065">
    <property type="component" value="Unassembled WGS sequence"/>
</dbReference>
<dbReference type="AlphaFoldDB" id="A0A9W7L3K0"/>
<gene>
    <name evidence="1" type="ORF">TrCOL_g7609</name>
</gene>
<dbReference type="GO" id="GO:0004803">
    <property type="term" value="F:transposase activity"/>
    <property type="evidence" value="ECO:0007669"/>
    <property type="project" value="InterPro"/>
</dbReference>
<evidence type="ECO:0008006" key="3">
    <source>
        <dbReference type="Google" id="ProtNLM"/>
    </source>
</evidence>
<protein>
    <recommendedName>
        <fullName evidence="3">Transposase</fullName>
    </recommendedName>
</protein>
<evidence type="ECO:0000313" key="2">
    <source>
        <dbReference type="Proteomes" id="UP001165065"/>
    </source>
</evidence>
<evidence type="ECO:0000313" key="1">
    <source>
        <dbReference type="EMBL" id="GMI26057.1"/>
    </source>
</evidence>
<sequence length="116" mass="12421">MLDDGFGLVRRKQHRRTGAERAAIVAETYEPGVTVTEVAHRHGIVASQLSTWRTAAKRKSSHDSSPAFADLSVVADALSAPFDGVEIVVGGVIIRLPKNTTPKRIADLAHRLAQGA</sequence>
<organism evidence="1 2">
    <name type="scientific">Triparma columacea</name>
    <dbReference type="NCBI Taxonomy" id="722753"/>
    <lineage>
        <taxon>Eukaryota</taxon>
        <taxon>Sar</taxon>
        <taxon>Stramenopiles</taxon>
        <taxon>Ochrophyta</taxon>
        <taxon>Bolidophyceae</taxon>
        <taxon>Parmales</taxon>
        <taxon>Triparmaceae</taxon>
        <taxon>Triparma</taxon>
    </lineage>
</organism>
<dbReference type="SUPFAM" id="SSF48295">
    <property type="entry name" value="TrpR-like"/>
    <property type="match status" value="1"/>
</dbReference>
<dbReference type="GO" id="GO:0006313">
    <property type="term" value="P:DNA transposition"/>
    <property type="evidence" value="ECO:0007669"/>
    <property type="project" value="InterPro"/>
</dbReference>
<keyword evidence="2" id="KW-1185">Reference proteome</keyword>
<proteinExistence type="predicted"/>
<reference evidence="2" key="1">
    <citation type="journal article" date="2023" name="Commun. Biol.">
        <title>Genome analysis of Parmales, the sister group of diatoms, reveals the evolutionary specialization of diatoms from phago-mixotrophs to photoautotrophs.</title>
        <authorList>
            <person name="Ban H."/>
            <person name="Sato S."/>
            <person name="Yoshikawa S."/>
            <person name="Yamada K."/>
            <person name="Nakamura Y."/>
            <person name="Ichinomiya M."/>
            <person name="Sato N."/>
            <person name="Blanc-Mathieu R."/>
            <person name="Endo H."/>
            <person name="Kuwata A."/>
            <person name="Ogata H."/>
        </authorList>
    </citation>
    <scope>NUCLEOTIDE SEQUENCE [LARGE SCALE GENOMIC DNA]</scope>
</reference>
<name>A0A9W7L3K0_9STRA</name>
<comment type="caution">
    <text evidence="1">The sequence shown here is derived from an EMBL/GenBank/DDBJ whole genome shotgun (WGS) entry which is preliminary data.</text>
</comment>